<evidence type="ECO:0000313" key="1">
    <source>
        <dbReference type="EMBL" id="CAL1684069.1"/>
    </source>
</evidence>
<evidence type="ECO:0000313" key="2">
    <source>
        <dbReference type="Proteomes" id="UP001497644"/>
    </source>
</evidence>
<gene>
    <name evidence="1" type="ORF">LPLAT_LOCUS9774</name>
</gene>
<accession>A0AAV2NU41</accession>
<dbReference type="EMBL" id="OZ034828">
    <property type="protein sequence ID" value="CAL1684069.1"/>
    <property type="molecule type" value="Genomic_DNA"/>
</dbReference>
<reference evidence="1" key="1">
    <citation type="submission" date="2024-04" db="EMBL/GenBank/DDBJ databases">
        <authorList>
            <consortium name="Molecular Ecology Group"/>
        </authorList>
    </citation>
    <scope>NUCLEOTIDE SEQUENCE</scope>
</reference>
<proteinExistence type="predicted"/>
<dbReference type="AlphaFoldDB" id="A0AAV2NU41"/>
<name>A0AAV2NU41_9HYME</name>
<sequence length="148" mass="17206">MRGNTYAVNKRKRFGKSTSTWRYFRAIHVAFSRNDVYGRHRCRIVPLGAQSIWRHVDARPLPPVFRHAVVRCRRNAGNTERRVDVARLCHRVCRANALRSFQEFAKTKRRLSVSLSSHRQISWTRDTSLRKSNEVAGYVALSPLKACL</sequence>
<protein>
    <submittedName>
        <fullName evidence="1">Uncharacterized protein</fullName>
    </submittedName>
</protein>
<keyword evidence="2" id="KW-1185">Reference proteome</keyword>
<organism evidence="1 2">
    <name type="scientific">Lasius platythorax</name>
    <dbReference type="NCBI Taxonomy" id="488582"/>
    <lineage>
        <taxon>Eukaryota</taxon>
        <taxon>Metazoa</taxon>
        <taxon>Ecdysozoa</taxon>
        <taxon>Arthropoda</taxon>
        <taxon>Hexapoda</taxon>
        <taxon>Insecta</taxon>
        <taxon>Pterygota</taxon>
        <taxon>Neoptera</taxon>
        <taxon>Endopterygota</taxon>
        <taxon>Hymenoptera</taxon>
        <taxon>Apocrita</taxon>
        <taxon>Aculeata</taxon>
        <taxon>Formicoidea</taxon>
        <taxon>Formicidae</taxon>
        <taxon>Formicinae</taxon>
        <taxon>Lasius</taxon>
        <taxon>Lasius</taxon>
    </lineage>
</organism>
<dbReference type="Proteomes" id="UP001497644">
    <property type="component" value="Chromosome 5"/>
</dbReference>